<accession>A0AAW2Q1T0</accession>
<dbReference type="EMBL" id="JACGWJ010000016">
    <property type="protein sequence ID" value="KAL0361702.1"/>
    <property type="molecule type" value="Genomic_DNA"/>
</dbReference>
<evidence type="ECO:0000313" key="2">
    <source>
        <dbReference type="EMBL" id="KAL0361702.1"/>
    </source>
</evidence>
<evidence type="ECO:0000256" key="1">
    <source>
        <dbReference type="SAM" id="MobiDB-lite"/>
    </source>
</evidence>
<reference evidence="2" key="2">
    <citation type="journal article" date="2024" name="Plant">
        <title>Genomic evolution and insights into agronomic trait innovations of Sesamum species.</title>
        <authorList>
            <person name="Miao H."/>
            <person name="Wang L."/>
            <person name="Qu L."/>
            <person name="Liu H."/>
            <person name="Sun Y."/>
            <person name="Le M."/>
            <person name="Wang Q."/>
            <person name="Wei S."/>
            <person name="Zheng Y."/>
            <person name="Lin W."/>
            <person name="Duan Y."/>
            <person name="Cao H."/>
            <person name="Xiong S."/>
            <person name="Wang X."/>
            <person name="Wei L."/>
            <person name="Li C."/>
            <person name="Ma Q."/>
            <person name="Ju M."/>
            <person name="Zhao R."/>
            <person name="Li G."/>
            <person name="Mu C."/>
            <person name="Tian Q."/>
            <person name="Mei H."/>
            <person name="Zhang T."/>
            <person name="Gao T."/>
            <person name="Zhang H."/>
        </authorList>
    </citation>
    <scope>NUCLEOTIDE SEQUENCE</scope>
    <source>
        <strain evidence="2">G02</strain>
    </source>
</reference>
<sequence>MPPHLGEGGSYSKKDLKPPILPESDSRGDLNPQATRGKNPRGEGVLPRYDAYPPELVPNDPGQGTP</sequence>
<feature type="region of interest" description="Disordered" evidence="1">
    <location>
        <begin position="1"/>
        <end position="66"/>
    </location>
</feature>
<proteinExistence type="predicted"/>
<name>A0AAW2Q1T0_SESRA</name>
<protein>
    <submittedName>
        <fullName evidence="2">Uncharacterized protein</fullName>
    </submittedName>
</protein>
<organism evidence="2">
    <name type="scientific">Sesamum radiatum</name>
    <name type="common">Black benniseed</name>
    <dbReference type="NCBI Taxonomy" id="300843"/>
    <lineage>
        <taxon>Eukaryota</taxon>
        <taxon>Viridiplantae</taxon>
        <taxon>Streptophyta</taxon>
        <taxon>Embryophyta</taxon>
        <taxon>Tracheophyta</taxon>
        <taxon>Spermatophyta</taxon>
        <taxon>Magnoliopsida</taxon>
        <taxon>eudicotyledons</taxon>
        <taxon>Gunneridae</taxon>
        <taxon>Pentapetalae</taxon>
        <taxon>asterids</taxon>
        <taxon>lamiids</taxon>
        <taxon>Lamiales</taxon>
        <taxon>Pedaliaceae</taxon>
        <taxon>Sesamum</taxon>
    </lineage>
</organism>
<comment type="caution">
    <text evidence="2">The sequence shown here is derived from an EMBL/GenBank/DDBJ whole genome shotgun (WGS) entry which is preliminary data.</text>
</comment>
<dbReference type="AlphaFoldDB" id="A0AAW2Q1T0"/>
<gene>
    <name evidence="2" type="ORF">Sradi_3854700</name>
</gene>
<reference evidence="2" key="1">
    <citation type="submission" date="2020-06" db="EMBL/GenBank/DDBJ databases">
        <authorList>
            <person name="Li T."/>
            <person name="Hu X."/>
            <person name="Zhang T."/>
            <person name="Song X."/>
            <person name="Zhang H."/>
            <person name="Dai N."/>
            <person name="Sheng W."/>
            <person name="Hou X."/>
            <person name="Wei L."/>
        </authorList>
    </citation>
    <scope>NUCLEOTIDE SEQUENCE</scope>
    <source>
        <strain evidence="2">G02</strain>
        <tissue evidence="2">Leaf</tissue>
    </source>
</reference>